<accession>A0ACC2T123</accession>
<proteinExistence type="predicted"/>
<keyword evidence="2" id="KW-1185">Reference proteome</keyword>
<protein>
    <submittedName>
        <fullName evidence="1">Nucleotide exchange factor sil1</fullName>
    </submittedName>
</protein>
<organism evidence="1 2">
    <name type="scientific">Entomophthora muscae</name>
    <dbReference type="NCBI Taxonomy" id="34485"/>
    <lineage>
        <taxon>Eukaryota</taxon>
        <taxon>Fungi</taxon>
        <taxon>Fungi incertae sedis</taxon>
        <taxon>Zoopagomycota</taxon>
        <taxon>Entomophthoromycotina</taxon>
        <taxon>Entomophthoromycetes</taxon>
        <taxon>Entomophthorales</taxon>
        <taxon>Entomophthoraceae</taxon>
        <taxon>Entomophthora</taxon>
    </lineage>
</organism>
<evidence type="ECO:0000313" key="2">
    <source>
        <dbReference type="Proteomes" id="UP001165960"/>
    </source>
</evidence>
<sequence>MKMVSLPTSSDADIKEALKGLKDIAGDLEIGLAVISNKNIDSVVKLLGAPRKPAIRLEAARVLGVSLQNNLAALKEAHKLDLVSKLLLAIEQEDDLKALDRQLFALSASVRADQLELEAFYRSRGDRVLLDVFSKSKEESVRRRILSVIVDVADPALQPESSEGLDQEVSLLKKLDPSLKESISSWCELLEKESIGALGELASEALAGLAKLFPGYCHTS</sequence>
<dbReference type="EMBL" id="QTSX02003763">
    <property type="protein sequence ID" value="KAJ9068234.1"/>
    <property type="molecule type" value="Genomic_DNA"/>
</dbReference>
<reference evidence="1" key="1">
    <citation type="submission" date="2022-04" db="EMBL/GenBank/DDBJ databases">
        <title>Genome of the entomopathogenic fungus Entomophthora muscae.</title>
        <authorList>
            <person name="Elya C."/>
            <person name="Lovett B.R."/>
            <person name="Lee E."/>
            <person name="Macias A.M."/>
            <person name="Hajek A.E."/>
            <person name="De Bivort B.L."/>
            <person name="Kasson M.T."/>
            <person name="De Fine Licht H.H."/>
            <person name="Stajich J.E."/>
        </authorList>
    </citation>
    <scope>NUCLEOTIDE SEQUENCE</scope>
    <source>
        <strain evidence="1">Berkeley</strain>
    </source>
</reference>
<evidence type="ECO:0000313" key="1">
    <source>
        <dbReference type="EMBL" id="KAJ9068234.1"/>
    </source>
</evidence>
<dbReference type="Proteomes" id="UP001165960">
    <property type="component" value="Unassembled WGS sequence"/>
</dbReference>
<name>A0ACC2T123_9FUNG</name>
<gene>
    <name evidence="1" type="primary">SIL1_1</name>
    <name evidence="1" type="ORF">DSO57_1030644</name>
</gene>
<comment type="caution">
    <text evidence="1">The sequence shown here is derived from an EMBL/GenBank/DDBJ whole genome shotgun (WGS) entry which is preliminary data.</text>
</comment>